<dbReference type="AlphaFoldDB" id="A0A238Y9Z6"/>
<dbReference type="InterPro" id="IPR024930">
    <property type="entry name" value="Skp_dom_sf"/>
</dbReference>
<dbReference type="GO" id="GO:0005829">
    <property type="term" value="C:cytosol"/>
    <property type="evidence" value="ECO:0007669"/>
    <property type="project" value="TreeGrafter"/>
</dbReference>
<comment type="similarity">
    <text evidence="1">Belongs to the Skp family.</text>
</comment>
<dbReference type="Pfam" id="PF03938">
    <property type="entry name" value="OmpH"/>
    <property type="match status" value="1"/>
</dbReference>
<reference evidence="6 7" key="1">
    <citation type="submission" date="2017-06" db="EMBL/GenBank/DDBJ databases">
        <authorList>
            <person name="Kim H.J."/>
            <person name="Triplett B.A."/>
        </authorList>
    </citation>
    <scope>NUCLEOTIDE SEQUENCE [LARGE SCALE GENOMIC DNA]</scope>
    <source>
        <strain evidence="6 7">DSM 29150</strain>
    </source>
</reference>
<dbReference type="SMART" id="SM00935">
    <property type="entry name" value="OmpH"/>
    <property type="match status" value="1"/>
</dbReference>
<feature type="compositionally biased region" description="Basic and acidic residues" evidence="4">
    <location>
        <begin position="201"/>
        <end position="256"/>
    </location>
</feature>
<dbReference type="Gene3D" id="3.30.910.20">
    <property type="entry name" value="Skp domain"/>
    <property type="match status" value="1"/>
</dbReference>
<keyword evidence="3" id="KW-0175">Coiled coil</keyword>
<proteinExistence type="inferred from homology"/>
<feature type="coiled-coil region" evidence="3">
    <location>
        <begin position="58"/>
        <end position="104"/>
    </location>
</feature>
<keyword evidence="7" id="KW-1185">Reference proteome</keyword>
<evidence type="ECO:0000313" key="6">
    <source>
        <dbReference type="EMBL" id="SNR67581.1"/>
    </source>
</evidence>
<evidence type="ECO:0000256" key="4">
    <source>
        <dbReference type="SAM" id="MobiDB-lite"/>
    </source>
</evidence>
<dbReference type="Proteomes" id="UP000198384">
    <property type="component" value="Unassembled WGS sequence"/>
</dbReference>
<dbReference type="PANTHER" id="PTHR35089">
    <property type="entry name" value="CHAPERONE PROTEIN SKP"/>
    <property type="match status" value="1"/>
</dbReference>
<protein>
    <submittedName>
        <fullName evidence="6">Periplasmic chaperone for outer membrane proteins Skp</fullName>
    </submittedName>
</protein>
<organism evidence="6 7">
    <name type="scientific">Lutibacter agarilyticus</name>
    <dbReference type="NCBI Taxonomy" id="1109740"/>
    <lineage>
        <taxon>Bacteria</taxon>
        <taxon>Pseudomonadati</taxon>
        <taxon>Bacteroidota</taxon>
        <taxon>Flavobacteriia</taxon>
        <taxon>Flavobacteriales</taxon>
        <taxon>Flavobacteriaceae</taxon>
        <taxon>Lutibacter</taxon>
    </lineage>
</organism>
<dbReference type="InterPro" id="IPR005632">
    <property type="entry name" value="Chaperone_Skp"/>
</dbReference>
<evidence type="ECO:0000313" key="7">
    <source>
        <dbReference type="Proteomes" id="UP000198384"/>
    </source>
</evidence>
<keyword evidence="2 5" id="KW-0732">Signal</keyword>
<evidence type="ECO:0000256" key="1">
    <source>
        <dbReference type="ARBA" id="ARBA00009091"/>
    </source>
</evidence>
<evidence type="ECO:0000256" key="5">
    <source>
        <dbReference type="SAM" id="SignalP"/>
    </source>
</evidence>
<name>A0A238Y9Z6_9FLAO</name>
<feature type="signal peptide" evidence="5">
    <location>
        <begin position="1"/>
        <end position="19"/>
    </location>
</feature>
<accession>A0A238Y9Z6</accession>
<evidence type="ECO:0000256" key="3">
    <source>
        <dbReference type="SAM" id="Coils"/>
    </source>
</evidence>
<gene>
    <name evidence="6" type="ORF">SAMN06265371_108142</name>
</gene>
<dbReference type="GO" id="GO:0050821">
    <property type="term" value="P:protein stabilization"/>
    <property type="evidence" value="ECO:0007669"/>
    <property type="project" value="TreeGrafter"/>
</dbReference>
<dbReference type="RefSeq" id="WP_089382345.1">
    <property type="nucleotide sequence ID" value="NZ_FZNT01000008.1"/>
</dbReference>
<dbReference type="SUPFAM" id="SSF111384">
    <property type="entry name" value="OmpH-like"/>
    <property type="match status" value="1"/>
</dbReference>
<dbReference type="PANTHER" id="PTHR35089:SF1">
    <property type="entry name" value="CHAPERONE PROTEIN SKP"/>
    <property type="match status" value="1"/>
</dbReference>
<dbReference type="GO" id="GO:0051082">
    <property type="term" value="F:unfolded protein binding"/>
    <property type="evidence" value="ECO:0007669"/>
    <property type="project" value="InterPro"/>
</dbReference>
<feature type="chain" id="PRO_5012782756" evidence="5">
    <location>
        <begin position="20"/>
        <end position="256"/>
    </location>
</feature>
<evidence type="ECO:0000256" key="2">
    <source>
        <dbReference type="ARBA" id="ARBA00022729"/>
    </source>
</evidence>
<sequence>MTKKVVLFAFILLSIQVIAQKPQRFGYIDMEYILENIPEYTEAETRINAKALTWQRTIDKKQSEIDGLKADLRNEKVLLTQELIEEKEEDITIKELDLKKLQAAYFGTNGDLFFLRKQLVKPIQDLVYNAVQEIAVKRKYDFILDKSTALVMLYTNKQYDISDLVLTSISRVKKIEEATDKKNKKNAATVTKEAPVLSEEAQNKIDEKEQKRAEMKQKMEAKRAEQLKKREALLKANEEKKQQRIKEIEESKKQTE</sequence>
<feature type="region of interest" description="Disordered" evidence="4">
    <location>
        <begin position="180"/>
        <end position="256"/>
    </location>
</feature>
<dbReference type="EMBL" id="FZNT01000008">
    <property type="protein sequence ID" value="SNR67581.1"/>
    <property type="molecule type" value="Genomic_DNA"/>
</dbReference>
<dbReference type="OrthoDB" id="9788552at2"/>